<evidence type="ECO:0000256" key="1">
    <source>
        <dbReference type="SAM" id="MobiDB-lite"/>
    </source>
</evidence>
<feature type="region of interest" description="Disordered" evidence="1">
    <location>
        <begin position="1"/>
        <end position="22"/>
    </location>
</feature>
<reference evidence="2" key="1">
    <citation type="journal article" date="2020" name="Cell">
        <title>Large-Scale Comparative Analyses of Tick Genomes Elucidate Their Genetic Diversity and Vector Capacities.</title>
        <authorList>
            <consortium name="Tick Genome and Microbiome Consortium (TIGMIC)"/>
            <person name="Jia N."/>
            <person name="Wang J."/>
            <person name="Shi W."/>
            <person name="Du L."/>
            <person name="Sun Y."/>
            <person name="Zhan W."/>
            <person name="Jiang J.F."/>
            <person name="Wang Q."/>
            <person name="Zhang B."/>
            <person name="Ji P."/>
            <person name="Bell-Sakyi L."/>
            <person name="Cui X.M."/>
            <person name="Yuan T.T."/>
            <person name="Jiang B.G."/>
            <person name="Yang W.F."/>
            <person name="Lam T.T."/>
            <person name="Chang Q.C."/>
            <person name="Ding S.J."/>
            <person name="Wang X.J."/>
            <person name="Zhu J.G."/>
            <person name="Ruan X.D."/>
            <person name="Zhao L."/>
            <person name="Wei J.T."/>
            <person name="Ye R.Z."/>
            <person name="Que T.C."/>
            <person name="Du C.H."/>
            <person name="Zhou Y.H."/>
            <person name="Cheng J.X."/>
            <person name="Dai P.F."/>
            <person name="Guo W.B."/>
            <person name="Han X.H."/>
            <person name="Huang E.J."/>
            <person name="Li L.F."/>
            <person name="Wei W."/>
            <person name="Gao Y.C."/>
            <person name="Liu J.Z."/>
            <person name="Shao H.Z."/>
            <person name="Wang X."/>
            <person name="Wang C.C."/>
            <person name="Yang T.C."/>
            <person name="Huo Q.B."/>
            <person name="Li W."/>
            <person name="Chen H.Y."/>
            <person name="Chen S.E."/>
            <person name="Zhou L.G."/>
            <person name="Ni X.B."/>
            <person name="Tian J.H."/>
            <person name="Sheng Y."/>
            <person name="Liu T."/>
            <person name="Pan Y.S."/>
            <person name="Xia L.Y."/>
            <person name="Li J."/>
            <person name="Zhao F."/>
            <person name="Cao W.C."/>
        </authorList>
    </citation>
    <scope>NUCLEOTIDE SEQUENCE</scope>
    <source>
        <strain evidence="2">Rmic-2018</strain>
    </source>
</reference>
<dbReference type="AlphaFoldDB" id="A0A9J6EVR3"/>
<feature type="compositionally biased region" description="Basic residues" evidence="1">
    <location>
        <begin position="94"/>
        <end position="104"/>
    </location>
</feature>
<dbReference type="EMBL" id="JABSTU010000001">
    <property type="protein sequence ID" value="KAH8038245.1"/>
    <property type="molecule type" value="Genomic_DNA"/>
</dbReference>
<gene>
    <name evidence="2" type="ORF">HPB51_000122</name>
</gene>
<feature type="region of interest" description="Disordered" evidence="1">
    <location>
        <begin position="56"/>
        <end position="129"/>
    </location>
</feature>
<evidence type="ECO:0000313" key="3">
    <source>
        <dbReference type="Proteomes" id="UP000821866"/>
    </source>
</evidence>
<keyword evidence="3" id="KW-1185">Reference proteome</keyword>
<organism evidence="2 3">
    <name type="scientific">Rhipicephalus microplus</name>
    <name type="common">Cattle tick</name>
    <name type="synonym">Boophilus microplus</name>
    <dbReference type="NCBI Taxonomy" id="6941"/>
    <lineage>
        <taxon>Eukaryota</taxon>
        <taxon>Metazoa</taxon>
        <taxon>Ecdysozoa</taxon>
        <taxon>Arthropoda</taxon>
        <taxon>Chelicerata</taxon>
        <taxon>Arachnida</taxon>
        <taxon>Acari</taxon>
        <taxon>Parasitiformes</taxon>
        <taxon>Ixodida</taxon>
        <taxon>Ixodoidea</taxon>
        <taxon>Ixodidae</taxon>
        <taxon>Rhipicephalinae</taxon>
        <taxon>Rhipicephalus</taxon>
        <taxon>Boophilus</taxon>
    </lineage>
</organism>
<reference evidence="2" key="2">
    <citation type="submission" date="2021-09" db="EMBL/GenBank/DDBJ databases">
        <authorList>
            <person name="Jia N."/>
            <person name="Wang J."/>
            <person name="Shi W."/>
            <person name="Du L."/>
            <person name="Sun Y."/>
            <person name="Zhan W."/>
            <person name="Jiang J."/>
            <person name="Wang Q."/>
            <person name="Zhang B."/>
            <person name="Ji P."/>
            <person name="Sakyi L.B."/>
            <person name="Cui X."/>
            <person name="Yuan T."/>
            <person name="Jiang B."/>
            <person name="Yang W."/>
            <person name="Lam T.T.-Y."/>
            <person name="Chang Q."/>
            <person name="Ding S."/>
            <person name="Wang X."/>
            <person name="Zhu J."/>
            <person name="Ruan X."/>
            <person name="Zhao L."/>
            <person name="Wei J."/>
            <person name="Que T."/>
            <person name="Du C."/>
            <person name="Cheng J."/>
            <person name="Dai P."/>
            <person name="Han X."/>
            <person name="Huang E."/>
            <person name="Gao Y."/>
            <person name="Liu J."/>
            <person name="Shao H."/>
            <person name="Ye R."/>
            <person name="Li L."/>
            <person name="Wei W."/>
            <person name="Wang X."/>
            <person name="Wang C."/>
            <person name="Huo Q."/>
            <person name="Li W."/>
            <person name="Guo W."/>
            <person name="Chen H."/>
            <person name="Chen S."/>
            <person name="Zhou L."/>
            <person name="Zhou L."/>
            <person name="Ni X."/>
            <person name="Tian J."/>
            <person name="Zhou Y."/>
            <person name="Sheng Y."/>
            <person name="Liu T."/>
            <person name="Pan Y."/>
            <person name="Xia L."/>
            <person name="Li J."/>
            <person name="Zhao F."/>
            <person name="Cao W."/>
        </authorList>
    </citation>
    <scope>NUCLEOTIDE SEQUENCE</scope>
    <source>
        <strain evidence="2">Rmic-2018</strain>
        <tissue evidence="2">Larvae</tissue>
    </source>
</reference>
<feature type="compositionally biased region" description="Low complexity" evidence="1">
    <location>
        <begin position="84"/>
        <end position="93"/>
    </location>
</feature>
<protein>
    <recommendedName>
        <fullName evidence="4">Tick transposon</fullName>
    </recommendedName>
</protein>
<comment type="caution">
    <text evidence="2">The sequence shown here is derived from an EMBL/GenBank/DDBJ whole genome shotgun (WGS) entry which is preliminary data.</text>
</comment>
<name>A0A9J6EVR3_RHIMP</name>
<evidence type="ECO:0000313" key="2">
    <source>
        <dbReference type="EMBL" id="KAH8038245.1"/>
    </source>
</evidence>
<accession>A0A9J6EVR3</accession>
<proteinExistence type="predicted"/>
<evidence type="ECO:0008006" key="4">
    <source>
        <dbReference type="Google" id="ProtNLM"/>
    </source>
</evidence>
<sequence>MLQLSPHRAPPRRLSSPPKSGSCHNFGGHHVVTQPPTCSPKCIVCGDGHHTGNVECKHRYARRPPRTTQLAAGHQSRSRDKEQPASPQPSHSASHSRSRDRSHKAKQDPTWADEARKSPSASAQQAANHSNIDELRALQEHAPTRIGNRVSMDTSPDLVLSRSLSTVTWTITQHTLGSDHYNLQITVPFKPPRHIPRTHNLIEWDALRAARTTRTDNPITNING</sequence>
<dbReference type="Proteomes" id="UP000821866">
    <property type="component" value="Chromosome 1"/>
</dbReference>